<dbReference type="EMBL" id="SDRB02010740">
    <property type="protein sequence ID" value="THG04589.1"/>
    <property type="molecule type" value="Genomic_DNA"/>
</dbReference>
<feature type="region of interest" description="Disordered" evidence="1">
    <location>
        <begin position="191"/>
        <end position="223"/>
    </location>
</feature>
<evidence type="ECO:0000313" key="3">
    <source>
        <dbReference type="Proteomes" id="UP000306102"/>
    </source>
</evidence>
<sequence>MLDLVLKASPQDSKEPQTARILLYKLFYDQTDQGMTQDSKRLYCINCDEVKAGQPLKVNLEVGSVIHISQAALGEGKKGKGNDIVPLQVNINGKKLLTPDKPLSLGSTISTTTAKIGHAYGGWIADTLVSKGLSVTTVHNAINWIFGACLLPYTPEPCQDTCFSSAMHGMQSGIRCILSLASTPITKTLGPDMLSDGGQEGKKGWRCQLDADDSGRRRKKGQQ</sequence>
<dbReference type="AlphaFoldDB" id="A0A4S4DNL2"/>
<comment type="caution">
    <text evidence="2">The sequence shown here is derived from an EMBL/GenBank/DDBJ whole genome shotgun (WGS) entry which is preliminary data.</text>
</comment>
<reference evidence="2 3" key="1">
    <citation type="journal article" date="2018" name="Proc. Natl. Acad. Sci. U.S.A.">
        <title>Draft genome sequence of Camellia sinensis var. sinensis provides insights into the evolution of the tea genome and tea quality.</title>
        <authorList>
            <person name="Wei C."/>
            <person name="Yang H."/>
            <person name="Wang S."/>
            <person name="Zhao J."/>
            <person name="Liu C."/>
            <person name="Gao L."/>
            <person name="Xia E."/>
            <person name="Lu Y."/>
            <person name="Tai Y."/>
            <person name="She G."/>
            <person name="Sun J."/>
            <person name="Cao H."/>
            <person name="Tong W."/>
            <person name="Gao Q."/>
            <person name="Li Y."/>
            <person name="Deng W."/>
            <person name="Jiang X."/>
            <person name="Wang W."/>
            <person name="Chen Q."/>
            <person name="Zhang S."/>
            <person name="Li H."/>
            <person name="Wu J."/>
            <person name="Wang P."/>
            <person name="Li P."/>
            <person name="Shi C."/>
            <person name="Zheng F."/>
            <person name="Jian J."/>
            <person name="Huang B."/>
            <person name="Shan D."/>
            <person name="Shi M."/>
            <person name="Fang C."/>
            <person name="Yue Y."/>
            <person name="Li F."/>
            <person name="Li D."/>
            <person name="Wei S."/>
            <person name="Han B."/>
            <person name="Jiang C."/>
            <person name="Yin Y."/>
            <person name="Xia T."/>
            <person name="Zhang Z."/>
            <person name="Bennetzen J.L."/>
            <person name="Zhao S."/>
            <person name="Wan X."/>
        </authorList>
    </citation>
    <scope>NUCLEOTIDE SEQUENCE [LARGE SCALE GENOMIC DNA]</scope>
    <source>
        <strain evidence="3">cv. Shuchazao</strain>
        <tissue evidence="2">Leaf</tissue>
    </source>
</reference>
<dbReference type="Proteomes" id="UP000306102">
    <property type="component" value="Unassembled WGS sequence"/>
</dbReference>
<name>A0A4S4DNL2_CAMSN</name>
<keyword evidence="3" id="KW-1185">Reference proteome</keyword>
<evidence type="ECO:0000313" key="2">
    <source>
        <dbReference type="EMBL" id="THG04589.1"/>
    </source>
</evidence>
<protein>
    <submittedName>
        <fullName evidence="2">Uncharacterized protein</fullName>
    </submittedName>
</protein>
<accession>A0A4S4DNL2</accession>
<gene>
    <name evidence="2" type="ORF">TEA_004667</name>
</gene>
<proteinExistence type="predicted"/>
<evidence type="ECO:0000256" key="1">
    <source>
        <dbReference type="SAM" id="MobiDB-lite"/>
    </source>
</evidence>
<organism evidence="2 3">
    <name type="scientific">Camellia sinensis var. sinensis</name>
    <name type="common">China tea</name>
    <dbReference type="NCBI Taxonomy" id="542762"/>
    <lineage>
        <taxon>Eukaryota</taxon>
        <taxon>Viridiplantae</taxon>
        <taxon>Streptophyta</taxon>
        <taxon>Embryophyta</taxon>
        <taxon>Tracheophyta</taxon>
        <taxon>Spermatophyta</taxon>
        <taxon>Magnoliopsida</taxon>
        <taxon>eudicotyledons</taxon>
        <taxon>Gunneridae</taxon>
        <taxon>Pentapetalae</taxon>
        <taxon>asterids</taxon>
        <taxon>Ericales</taxon>
        <taxon>Theaceae</taxon>
        <taxon>Camellia</taxon>
    </lineage>
</organism>
<dbReference type="STRING" id="542762.A0A4S4DNL2"/>